<feature type="region of interest" description="Disordered" evidence="7">
    <location>
        <begin position="939"/>
        <end position="1152"/>
    </location>
</feature>
<feature type="compositionally biased region" description="Polar residues" evidence="7">
    <location>
        <begin position="651"/>
        <end position="661"/>
    </location>
</feature>
<keyword evidence="4" id="KW-0862">Zinc</keyword>
<dbReference type="Pfam" id="PF13696">
    <property type="entry name" value="zf-CCHC_2"/>
    <property type="match status" value="1"/>
</dbReference>
<dbReference type="SMART" id="SM00343">
    <property type="entry name" value="ZnF_C2HC"/>
    <property type="match status" value="1"/>
</dbReference>
<evidence type="ECO:0000313" key="11">
    <source>
        <dbReference type="Proteomes" id="UP000046395"/>
    </source>
</evidence>
<dbReference type="InterPro" id="IPR033489">
    <property type="entry name" value="RBBP6"/>
</dbReference>
<evidence type="ECO:0000259" key="9">
    <source>
        <dbReference type="PROSITE" id="PS50158"/>
    </source>
</evidence>
<feature type="compositionally biased region" description="Polar residues" evidence="7">
    <location>
        <begin position="621"/>
        <end position="633"/>
    </location>
</feature>
<keyword evidence="3 6" id="KW-0863">Zinc-finger</keyword>
<keyword evidence="11" id="KW-1185">Reference proteome</keyword>
<feature type="region of interest" description="Disordered" evidence="7">
    <location>
        <begin position="855"/>
        <end position="926"/>
    </location>
</feature>
<dbReference type="InterPro" id="IPR014891">
    <property type="entry name" value="DWNN_domain"/>
</dbReference>
<feature type="compositionally biased region" description="Polar residues" evidence="7">
    <location>
        <begin position="975"/>
        <end position="988"/>
    </location>
</feature>
<dbReference type="InterPro" id="IPR025829">
    <property type="entry name" value="Zn_knuckle_CX2CX3GHX4C"/>
</dbReference>
<dbReference type="GO" id="GO:0005634">
    <property type="term" value="C:nucleus"/>
    <property type="evidence" value="ECO:0007669"/>
    <property type="project" value="UniProtKB-SubCell"/>
</dbReference>
<feature type="compositionally biased region" description="Basic and acidic residues" evidence="7">
    <location>
        <begin position="124"/>
        <end position="133"/>
    </location>
</feature>
<protein>
    <submittedName>
        <fullName evidence="12">DWNN domain-containing protein</fullName>
    </submittedName>
</protein>
<dbReference type="GO" id="GO:0019899">
    <property type="term" value="F:enzyme binding"/>
    <property type="evidence" value="ECO:0007669"/>
    <property type="project" value="UniProtKB-ARBA"/>
</dbReference>
<dbReference type="InterPro" id="IPR013083">
    <property type="entry name" value="Znf_RING/FYVE/PHD"/>
</dbReference>
<feature type="compositionally biased region" description="Polar residues" evidence="7">
    <location>
        <begin position="1095"/>
        <end position="1111"/>
    </location>
</feature>
<feature type="compositionally biased region" description="Polar residues" evidence="7">
    <location>
        <begin position="940"/>
        <end position="957"/>
    </location>
</feature>
<feature type="domain" description="CCHC-type" evidence="9">
    <location>
        <begin position="161"/>
        <end position="176"/>
    </location>
</feature>
<feature type="compositionally biased region" description="Basic and acidic residues" evidence="7">
    <location>
        <begin position="1011"/>
        <end position="1023"/>
    </location>
</feature>
<feature type="compositionally biased region" description="Low complexity" evidence="7">
    <location>
        <begin position="573"/>
        <end position="582"/>
    </location>
</feature>
<dbReference type="Gene3D" id="3.30.40.10">
    <property type="entry name" value="Zinc/RING finger domain, C3HC4 (zinc finger)"/>
    <property type="match status" value="1"/>
</dbReference>
<dbReference type="InterPro" id="IPR001841">
    <property type="entry name" value="Znf_RING"/>
</dbReference>
<dbReference type="Gene3D" id="3.10.20.90">
    <property type="entry name" value="Phosphatidylinositol 3-kinase Catalytic Subunit, Chain A, domain 1"/>
    <property type="match status" value="1"/>
</dbReference>
<dbReference type="PROSITE" id="PS51282">
    <property type="entry name" value="DWNN"/>
    <property type="match status" value="1"/>
</dbReference>
<dbReference type="Gene3D" id="4.10.60.10">
    <property type="entry name" value="Zinc finger, CCHC-type"/>
    <property type="match status" value="1"/>
</dbReference>
<sequence length="1244" mass="137870">MSCIHYKFKSSLDYRTVTFDGLHLSLCELKRMIFDRERIRASDFDLLVTNAQTNEVYEGDTALVVRNSSVIVSRIPLEAQRKLPKIWDRATDGIVAKQTPPENPPTDNAAPAKRLAAYSETLSEEEKLKKMEEESTSDYDPSRYRRKNLIASGVPPPNYICNRCNQPGHWIKMCPSLNIKRTTGIPKGELMETTPDDPQAMLTSTGTYAVPVLHKQAFLLGKAEKPFGGYRINPVMPMEAKKPEQPPEMLCTLCNNLLKDASLIPCCGYSYCDECIRHSLLESEELECPHCHEKGISPTTLIPNGKLREAVKAFQCSVKSRRRSPPMEDLLTKTTPAVTTSLQSKLRVNLAQAVANSTVIVSSDLQTVPSMAHVGAIAQPVSTTADDGSAETKSTVSTVCSSNAQQTVQSANATFSPVYHGVMPPLVPANPFLPSYSQMVGPLDNYSTGMPLSGSLYSRSMYGTSSPLVGNVYAGGTCQIPDAYMRCYVEDSMRKGGMLPGGDAWEQFLARKDRLRKHYRSKSPSNRALKRDRSRSGFSRSPHRKHYDNGEKYRDIRVSTEASRHRRERPKPSSQSSRLSHSPNEHDGDQFALDKERSVQNDVGDLSTESATNKSDVNEVSWESASGLCDSQTSKSSKRSDRSSKEPFENMDTTESSNAVTSDRGVDQTADYCTGVRDASSDSHLGHTDSFEPAEPPPRESNADRTEEQRQPCHDSRPFATVSMFSSFPYESQDEADSGASVYHGRDKSRTSLFTRHRRRQNFGPYRDGHADGFYMDERPSFPHEYRSRTHDRGFTGHLERHWGCWGRDELAEQALSYSSRSKMFGQKGRATLAASRETSSDFVPDHLVHTESVTANDSCVSPSLTHRQRREAKKAKKIKQGKKSKKEKKRRKKKSKDKRSGSSSGRKKRRHSDESGLLTIGDMPEVLIPTELLVGETCAPTSSPVANAHPLTTVSSARKIASETDDERSRLTFKDSSSSRVLNSKSATPVEKSPCSAVGMVPRKGSTHCPSDKLKSDTGGEHSHRRRRADGYRTGDAKSNRTSSSSSSSDQRGNKERSPRRKHSKKEVRHGKRDKSSDKSTSEPHRYSAHGHRSVQSNGQRLVGFNSGSSHPREPAEDHEATPKRDADYTKAGAAPSTKHHHNSKEVEAPTKVAFGSAVRTFKHPCVPSSKAKSLQEVFEVTVATPTDCKSATRRNWNQLDPLVAPAKQQSSNIVPKPIKLKRDWVAITAAASEIVAESKNLN</sequence>
<evidence type="ECO:0000313" key="12">
    <source>
        <dbReference type="WBParaSite" id="TMUE_1000005812.1"/>
    </source>
</evidence>
<dbReference type="Proteomes" id="UP000046395">
    <property type="component" value="Unassembled WGS sequence"/>
</dbReference>
<evidence type="ECO:0000256" key="7">
    <source>
        <dbReference type="SAM" id="MobiDB-lite"/>
    </source>
</evidence>
<evidence type="ECO:0000256" key="3">
    <source>
        <dbReference type="ARBA" id="ARBA00022771"/>
    </source>
</evidence>
<proteinExistence type="predicted"/>
<dbReference type="Pfam" id="PF08783">
    <property type="entry name" value="DWNN"/>
    <property type="match status" value="1"/>
</dbReference>
<evidence type="ECO:0000256" key="2">
    <source>
        <dbReference type="ARBA" id="ARBA00022723"/>
    </source>
</evidence>
<dbReference type="STRING" id="70415.A0A5S6QG05"/>
<feature type="compositionally biased region" description="Basic and acidic residues" evidence="7">
    <location>
        <begin position="679"/>
        <end position="690"/>
    </location>
</feature>
<comment type="subcellular location">
    <subcellularLocation>
        <location evidence="1">Nucleus</location>
    </subcellularLocation>
</comment>
<evidence type="ECO:0000256" key="5">
    <source>
        <dbReference type="ARBA" id="ARBA00023242"/>
    </source>
</evidence>
<feature type="region of interest" description="Disordered" evidence="7">
    <location>
        <begin position="601"/>
        <end position="717"/>
    </location>
</feature>
<dbReference type="PROSITE" id="PS50089">
    <property type="entry name" value="ZF_RING_2"/>
    <property type="match status" value="1"/>
</dbReference>
<evidence type="ECO:0000256" key="1">
    <source>
        <dbReference type="ARBA" id="ARBA00004123"/>
    </source>
</evidence>
<evidence type="ECO:0000256" key="4">
    <source>
        <dbReference type="ARBA" id="ARBA00022833"/>
    </source>
</evidence>
<feature type="compositionally biased region" description="Basic and acidic residues" evidence="7">
    <location>
        <begin position="1075"/>
        <end position="1087"/>
    </location>
</feature>
<name>A0A5S6QG05_TRIMR</name>
<dbReference type="WBParaSite" id="TMUE_1000005812.1">
    <property type="protein sequence ID" value="TMUE_1000005812.1"/>
    <property type="gene ID" value="WBGene00292007"/>
</dbReference>
<dbReference type="GO" id="GO:0061630">
    <property type="term" value="F:ubiquitin protein ligase activity"/>
    <property type="evidence" value="ECO:0007669"/>
    <property type="project" value="InterPro"/>
</dbReference>
<feature type="compositionally biased region" description="Basic and acidic residues" evidence="7">
    <location>
        <begin position="697"/>
        <end position="717"/>
    </location>
</feature>
<evidence type="ECO:0000259" key="8">
    <source>
        <dbReference type="PROSITE" id="PS50089"/>
    </source>
</evidence>
<dbReference type="AlphaFoldDB" id="A0A5S6QG05"/>
<dbReference type="PANTHER" id="PTHR15439:SF0">
    <property type="entry name" value="CELL DIVISION CYCLE AND APOPTOSIS REGULATOR PROTEIN 1-RELATED"/>
    <property type="match status" value="1"/>
</dbReference>
<dbReference type="PROSITE" id="PS50158">
    <property type="entry name" value="ZF_CCHC"/>
    <property type="match status" value="1"/>
</dbReference>
<feature type="compositionally biased region" description="Basic and acidic residues" evidence="7">
    <location>
        <begin position="638"/>
        <end position="648"/>
    </location>
</feature>
<feature type="compositionally biased region" description="Basic and acidic residues" evidence="7">
    <location>
        <begin position="1112"/>
        <end position="1130"/>
    </location>
</feature>
<dbReference type="GO" id="GO:0003676">
    <property type="term" value="F:nucleic acid binding"/>
    <property type="evidence" value="ECO:0007669"/>
    <property type="project" value="InterPro"/>
</dbReference>
<feature type="compositionally biased region" description="Basic residues" evidence="7">
    <location>
        <begin position="1059"/>
        <end position="1074"/>
    </location>
</feature>
<dbReference type="SMART" id="SM01180">
    <property type="entry name" value="DWNN"/>
    <property type="match status" value="1"/>
</dbReference>
<feature type="compositionally biased region" description="Polar residues" evidence="7">
    <location>
        <begin position="855"/>
        <end position="866"/>
    </location>
</feature>
<dbReference type="SUPFAM" id="SSF57756">
    <property type="entry name" value="Retrovirus zinc finger-like domains"/>
    <property type="match status" value="1"/>
</dbReference>
<feature type="compositionally biased region" description="Basic residues" evidence="7">
    <location>
        <begin position="867"/>
        <end position="898"/>
    </location>
</feature>
<evidence type="ECO:0000256" key="6">
    <source>
        <dbReference type="PROSITE-ProRule" id="PRU00047"/>
    </source>
</evidence>
<dbReference type="InterPro" id="IPR036875">
    <property type="entry name" value="Znf_CCHC_sf"/>
</dbReference>
<dbReference type="GO" id="GO:0006397">
    <property type="term" value="P:mRNA processing"/>
    <property type="evidence" value="ECO:0007669"/>
    <property type="project" value="InterPro"/>
</dbReference>
<reference evidence="12" key="1">
    <citation type="submission" date="2019-12" db="UniProtKB">
        <authorList>
            <consortium name="WormBaseParasite"/>
        </authorList>
    </citation>
    <scope>IDENTIFICATION</scope>
</reference>
<feature type="domain" description="DWNN" evidence="10">
    <location>
        <begin position="4"/>
        <end position="76"/>
    </location>
</feature>
<dbReference type="GO" id="GO:0008270">
    <property type="term" value="F:zinc ion binding"/>
    <property type="evidence" value="ECO:0007669"/>
    <property type="project" value="UniProtKB-KW"/>
</dbReference>
<keyword evidence="5" id="KW-0539">Nucleus</keyword>
<dbReference type="PANTHER" id="PTHR15439">
    <property type="entry name" value="RETINOBLASTOMA-BINDING PROTEIN 6"/>
    <property type="match status" value="1"/>
</dbReference>
<accession>A0A5S6QG05</accession>
<dbReference type="InterPro" id="IPR001878">
    <property type="entry name" value="Znf_CCHC"/>
</dbReference>
<organism evidence="11 12">
    <name type="scientific">Trichuris muris</name>
    <name type="common">Mouse whipworm</name>
    <dbReference type="NCBI Taxonomy" id="70415"/>
    <lineage>
        <taxon>Eukaryota</taxon>
        <taxon>Metazoa</taxon>
        <taxon>Ecdysozoa</taxon>
        <taxon>Nematoda</taxon>
        <taxon>Enoplea</taxon>
        <taxon>Dorylaimia</taxon>
        <taxon>Trichinellida</taxon>
        <taxon>Trichuridae</taxon>
        <taxon>Trichuris</taxon>
    </lineage>
</organism>
<feature type="compositionally biased region" description="Basic and acidic residues" evidence="7">
    <location>
        <begin position="1030"/>
        <end position="1040"/>
    </location>
</feature>
<feature type="domain" description="RING-type" evidence="8">
    <location>
        <begin position="251"/>
        <end position="292"/>
    </location>
</feature>
<feature type="region of interest" description="Disordered" evidence="7">
    <location>
        <begin position="121"/>
        <end position="140"/>
    </location>
</feature>
<keyword evidence="2" id="KW-0479">Metal-binding</keyword>
<feature type="region of interest" description="Disordered" evidence="7">
    <location>
        <begin position="516"/>
        <end position="589"/>
    </location>
</feature>
<dbReference type="CDD" id="cd16620">
    <property type="entry name" value="vRING-HC-C4C4_RBBP6"/>
    <property type="match status" value="1"/>
</dbReference>
<dbReference type="SUPFAM" id="SSF57850">
    <property type="entry name" value="RING/U-box"/>
    <property type="match status" value="1"/>
</dbReference>
<dbReference type="GO" id="GO:0006511">
    <property type="term" value="P:ubiquitin-dependent protein catabolic process"/>
    <property type="evidence" value="ECO:0007669"/>
    <property type="project" value="TreeGrafter"/>
</dbReference>
<evidence type="ECO:0000259" key="10">
    <source>
        <dbReference type="PROSITE" id="PS51282"/>
    </source>
</evidence>
<dbReference type="GO" id="GO:0016567">
    <property type="term" value="P:protein ubiquitination"/>
    <property type="evidence" value="ECO:0007669"/>
    <property type="project" value="InterPro"/>
</dbReference>
<feature type="compositionally biased region" description="Basic and acidic residues" evidence="7">
    <location>
        <begin position="547"/>
        <end position="558"/>
    </location>
</feature>